<gene>
    <name evidence="3" type="ORF">Ctob_005160</name>
</gene>
<dbReference type="InterPro" id="IPR036282">
    <property type="entry name" value="Glutathione-S-Trfase_C_sf"/>
</dbReference>
<dbReference type="InterPro" id="IPR004046">
    <property type="entry name" value="GST_C"/>
</dbReference>
<dbReference type="EMBL" id="JWZX01002923">
    <property type="protein sequence ID" value="KOO25833.1"/>
    <property type="molecule type" value="Genomic_DNA"/>
</dbReference>
<sequence length="227" mass="24754">MPNSPNVEPNVHAVGEEQCVPTSQRYELRRATFVAEKLPLALARWAAVLEGEGSSSGPREWIVGTRTPCVADFVLGELLAQSLILEPGCLDGSQFASLRAFLKRFDALPAIAAYRASPQFRAEPLHNRYSHFHRGWVDGWARTTQPPNFKLSAKFKPNTIEEGSAGSVATSSITAAIDDVADVRVALFARPAKHRRWRDMLVLICAGLIIAGIVAIGRAANEPIDLD</sequence>
<evidence type="ECO:0000313" key="3">
    <source>
        <dbReference type="EMBL" id="KOO25833.1"/>
    </source>
</evidence>
<dbReference type="Proteomes" id="UP000037460">
    <property type="component" value="Unassembled WGS sequence"/>
</dbReference>
<feature type="domain" description="GST C-terminal" evidence="2">
    <location>
        <begin position="1"/>
        <end position="125"/>
    </location>
</feature>
<keyword evidence="3" id="KW-0808">Transferase</keyword>
<organism evidence="3 4">
    <name type="scientific">Chrysochromulina tobinii</name>
    <dbReference type="NCBI Taxonomy" id="1460289"/>
    <lineage>
        <taxon>Eukaryota</taxon>
        <taxon>Haptista</taxon>
        <taxon>Haptophyta</taxon>
        <taxon>Prymnesiophyceae</taxon>
        <taxon>Prymnesiales</taxon>
        <taxon>Chrysochromulinaceae</taxon>
        <taxon>Chrysochromulina</taxon>
    </lineage>
</organism>
<proteinExistence type="predicted"/>
<name>A0A0M0JHW8_9EUKA</name>
<dbReference type="PROSITE" id="PS50405">
    <property type="entry name" value="GST_CTER"/>
    <property type="match status" value="1"/>
</dbReference>
<evidence type="ECO:0000259" key="2">
    <source>
        <dbReference type="PROSITE" id="PS50405"/>
    </source>
</evidence>
<keyword evidence="1" id="KW-1133">Transmembrane helix</keyword>
<dbReference type="AlphaFoldDB" id="A0A0M0JHW8"/>
<evidence type="ECO:0000313" key="4">
    <source>
        <dbReference type="Proteomes" id="UP000037460"/>
    </source>
</evidence>
<dbReference type="SUPFAM" id="SSF47616">
    <property type="entry name" value="GST C-terminal domain-like"/>
    <property type="match status" value="1"/>
</dbReference>
<feature type="transmembrane region" description="Helical" evidence="1">
    <location>
        <begin position="200"/>
        <end position="220"/>
    </location>
</feature>
<dbReference type="Pfam" id="PF14497">
    <property type="entry name" value="GST_C_3"/>
    <property type="match status" value="1"/>
</dbReference>
<comment type="caution">
    <text evidence="3">The sequence shown here is derived from an EMBL/GenBank/DDBJ whole genome shotgun (WGS) entry which is preliminary data.</text>
</comment>
<keyword evidence="1" id="KW-0812">Transmembrane</keyword>
<reference evidence="4" key="1">
    <citation type="journal article" date="2015" name="PLoS Genet.">
        <title>Genome Sequence and Transcriptome Analyses of Chrysochromulina tobin: Metabolic Tools for Enhanced Algal Fitness in the Prominent Order Prymnesiales (Haptophyceae).</title>
        <authorList>
            <person name="Hovde B.T."/>
            <person name="Deodato C.R."/>
            <person name="Hunsperger H.M."/>
            <person name="Ryken S.A."/>
            <person name="Yost W."/>
            <person name="Jha R.K."/>
            <person name="Patterson J."/>
            <person name="Monnat R.J. Jr."/>
            <person name="Barlow S.B."/>
            <person name="Starkenburg S.R."/>
            <person name="Cattolico R.A."/>
        </authorList>
    </citation>
    <scope>NUCLEOTIDE SEQUENCE</scope>
    <source>
        <strain evidence="4">CCMP291</strain>
    </source>
</reference>
<accession>A0A0M0JHW8</accession>
<dbReference type="Gene3D" id="1.20.1050.130">
    <property type="match status" value="1"/>
</dbReference>
<evidence type="ECO:0000256" key="1">
    <source>
        <dbReference type="SAM" id="Phobius"/>
    </source>
</evidence>
<keyword evidence="4" id="KW-1185">Reference proteome</keyword>
<protein>
    <submittedName>
        <fullName evidence="3">Glutathione s-transferase mu 3-like protein</fullName>
    </submittedName>
</protein>
<dbReference type="GO" id="GO:0016740">
    <property type="term" value="F:transferase activity"/>
    <property type="evidence" value="ECO:0007669"/>
    <property type="project" value="UniProtKB-KW"/>
</dbReference>
<dbReference type="InterPro" id="IPR010987">
    <property type="entry name" value="Glutathione-S-Trfase_C-like"/>
</dbReference>
<dbReference type="OrthoDB" id="4951845at2759"/>
<keyword evidence="1" id="KW-0472">Membrane</keyword>